<name>A0ACB9RM34_9MYRT</name>
<keyword evidence="2" id="KW-1185">Reference proteome</keyword>
<dbReference type="Proteomes" id="UP001057402">
    <property type="component" value="Chromosome 4"/>
</dbReference>
<proteinExistence type="predicted"/>
<reference evidence="2" key="1">
    <citation type="journal article" date="2023" name="Front. Plant Sci.">
        <title>Chromosomal-level genome assembly of Melastoma candidum provides insights into trichome evolution.</title>
        <authorList>
            <person name="Zhong Y."/>
            <person name="Wu W."/>
            <person name="Sun C."/>
            <person name="Zou P."/>
            <person name="Liu Y."/>
            <person name="Dai S."/>
            <person name="Zhou R."/>
        </authorList>
    </citation>
    <scope>NUCLEOTIDE SEQUENCE [LARGE SCALE GENOMIC DNA]</scope>
</reference>
<protein>
    <submittedName>
        <fullName evidence="1">Uncharacterized protein</fullName>
    </submittedName>
</protein>
<organism evidence="1 2">
    <name type="scientific">Melastoma candidum</name>
    <dbReference type="NCBI Taxonomy" id="119954"/>
    <lineage>
        <taxon>Eukaryota</taxon>
        <taxon>Viridiplantae</taxon>
        <taxon>Streptophyta</taxon>
        <taxon>Embryophyta</taxon>
        <taxon>Tracheophyta</taxon>
        <taxon>Spermatophyta</taxon>
        <taxon>Magnoliopsida</taxon>
        <taxon>eudicotyledons</taxon>
        <taxon>Gunneridae</taxon>
        <taxon>Pentapetalae</taxon>
        <taxon>rosids</taxon>
        <taxon>malvids</taxon>
        <taxon>Myrtales</taxon>
        <taxon>Melastomataceae</taxon>
        <taxon>Melastomatoideae</taxon>
        <taxon>Melastomateae</taxon>
        <taxon>Melastoma</taxon>
    </lineage>
</organism>
<evidence type="ECO:0000313" key="2">
    <source>
        <dbReference type="Proteomes" id="UP001057402"/>
    </source>
</evidence>
<gene>
    <name evidence="1" type="ORF">MLD38_014701</name>
</gene>
<dbReference type="EMBL" id="CM042883">
    <property type="protein sequence ID" value="KAI4377002.1"/>
    <property type="molecule type" value="Genomic_DNA"/>
</dbReference>
<sequence length="77" mass="8550">MIVGPSPLHVEWNEILLEGEGGVSEVDSIRLEKRRFWRMFTTVEGYAVSSRCEIEGNGLEFGSTAMPISSCVCNNLN</sequence>
<accession>A0ACB9RM34</accession>
<comment type="caution">
    <text evidence="1">The sequence shown here is derived from an EMBL/GenBank/DDBJ whole genome shotgun (WGS) entry which is preliminary data.</text>
</comment>
<evidence type="ECO:0000313" key="1">
    <source>
        <dbReference type="EMBL" id="KAI4377002.1"/>
    </source>
</evidence>